<evidence type="ECO:0000256" key="2">
    <source>
        <dbReference type="ARBA" id="ARBA00023125"/>
    </source>
</evidence>
<keyword evidence="1" id="KW-0805">Transcription regulation</keyword>
<dbReference type="SUPFAM" id="SSF46785">
    <property type="entry name" value="Winged helix' DNA-binding domain"/>
    <property type="match status" value="1"/>
</dbReference>
<feature type="domain" description="HTH arsR-type" evidence="4">
    <location>
        <begin position="1"/>
        <end position="95"/>
    </location>
</feature>
<dbReference type="InterPro" id="IPR001845">
    <property type="entry name" value="HTH_ArsR_DNA-bd_dom"/>
</dbReference>
<dbReference type="SMART" id="SM00418">
    <property type="entry name" value="HTH_ARSR"/>
    <property type="match status" value="1"/>
</dbReference>
<dbReference type="GO" id="GO:0003700">
    <property type="term" value="F:DNA-binding transcription factor activity"/>
    <property type="evidence" value="ECO:0007669"/>
    <property type="project" value="InterPro"/>
</dbReference>
<dbReference type="Pfam" id="PF01022">
    <property type="entry name" value="HTH_5"/>
    <property type="match status" value="1"/>
</dbReference>
<dbReference type="InterPro" id="IPR036390">
    <property type="entry name" value="WH_DNA-bd_sf"/>
</dbReference>
<dbReference type="Proteomes" id="UP000192917">
    <property type="component" value="Unassembled WGS sequence"/>
</dbReference>
<evidence type="ECO:0000259" key="4">
    <source>
        <dbReference type="PROSITE" id="PS50987"/>
    </source>
</evidence>
<dbReference type="PROSITE" id="PS50987">
    <property type="entry name" value="HTH_ARSR_2"/>
    <property type="match status" value="1"/>
</dbReference>
<dbReference type="PANTHER" id="PTHR43132">
    <property type="entry name" value="ARSENICAL RESISTANCE OPERON REPRESSOR ARSR-RELATED"/>
    <property type="match status" value="1"/>
</dbReference>
<dbReference type="AlphaFoldDB" id="A0A1Y6CS89"/>
<evidence type="ECO:0000313" key="5">
    <source>
        <dbReference type="EMBL" id="SMF75574.1"/>
    </source>
</evidence>
<accession>A0A1Y6CS89</accession>
<keyword evidence="3" id="KW-0804">Transcription</keyword>
<protein>
    <submittedName>
        <fullName evidence="5">DNA-binding transcriptional regulator, ArsR family</fullName>
    </submittedName>
</protein>
<dbReference type="STRING" id="560819.SAMN05428998_13443"/>
<dbReference type="NCBIfam" id="NF033788">
    <property type="entry name" value="HTH_metalloreg"/>
    <property type="match status" value="1"/>
</dbReference>
<dbReference type="InterPro" id="IPR036388">
    <property type="entry name" value="WH-like_DNA-bd_sf"/>
</dbReference>
<name>A0A1Y6CS89_9PROT</name>
<keyword evidence="2 5" id="KW-0238">DNA-binding</keyword>
<dbReference type="PRINTS" id="PR00778">
    <property type="entry name" value="HTHARSR"/>
</dbReference>
<sequence length="155" mass="16340">MTMAELTTTAECLRLLGHAQRLAILLRLAAGACPVASLQAELGLEQPWLSQNLARLRKAGLIAAERQGRNVIYRTGDLSALEALRPLFAAAPEGALPGGAPPAPAARRPEAGAALFARIEGGALTAGRERPGRRQKLAQTGAVVSSTDCWWKRAL</sequence>
<evidence type="ECO:0000313" key="6">
    <source>
        <dbReference type="Proteomes" id="UP000192917"/>
    </source>
</evidence>
<dbReference type="CDD" id="cd00090">
    <property type="entry name" value="HTH_ARSR"/>
    <property type="match status" value="1"/>
</dbReference>
<dbReference type="InterPro" id="IPR051011">
    <property type="entry name" value="Metal_resp_trans_reg"/>
</dbReference>
<evidence type="ECO:0000256" key="1">
    <source>
        <dbReference type="ARBA" id="ARBA00023015"/>
    </source>
</evidence>
<keyword evidence="6" id="KW-1185">Reference proteome</keyword>
<dbReference type="PANTHER" id="PTHR43132:SF2">
    <property type="entry name" value="ARSENICAL RESISTANCE OPERON REPRESSOR ARSR-RELATED"/>
    <property type="match status" value="1"/>
</dbReference>
<dbReference type="Gene3D" id="1.10.10.10">
    <property type="entry name" value="Winged helix-like DNA-binding domain superfamily/Winged helix DNA-binding domain"/>
    <property type="match status" value="1"/>
</dbReference>
<organism evidence="5 6">
    <name type="scientific">Tistlia consotensis USBA 355</name>
    <dbReference type="NCBI Taxonomy" id="560819"/>
    <lineage>
        <taxon>Bacteria</taxon>
        <taxon>Pseudomonadati</taxon>
        <taxon>Pseudomonadota</taxon>
        <taxon>Alphaproteobacteria</taxon>
        <taxon>Rhodospirillales</taxon>
        <taxon>Rhodovibrionaceae</taxon>
        <taxon>Tistlia</taxon>
    </lineage>
</organism>
<dbReference type="InterPro" id="IPR011991">
    <property type="entry name" value="ArsR-like_HTH"/>
</dbReference>
<evidence type="ECO:0000256" key="3">
    <source>
        <dbReference type="ARBA" id="ARBA00023163"/>
    </source>
</evidence>
<reference evidence="5 6" key="1">
    <citation type="submission" date="2017-04" db="EMBL/GenBank/DDBJ databases">
        <authorList>
            <person name="Afonso C.L."/>
            <person name="Miller P.J."/>
            <person name="Scott M.A."/>
            <person name="Spackman E."/>
            <person name="Goraichik I."/>
            <person name="Dimitrov K.M."/>
            <person name="Suarez D.L."/>
            <person name="Swayne D.E."/>
        </authorList>
    </citation>
    <scope>NUCLEOTIDE SEQUENCE [LARGE SCALE GENOMIC DNA]</scope>
    <source>
        <strain evidence="5 6">USBA 355</strain>
    </source>
</reference>
<gene>
    <name evidence="5" type="ORF">SAMN05428998_13443</name>
</gene>
<dbReference type="GO" id="GO:0003677">
    <property type="term" value="F:DNA binding"/>
    <property type="evidence" value="ECO:0007669"/>
    <property type="project" value="UniProtKB-KW"/>
</dbReference>
<proteinExistence type="predicted"/>
<dbReference type="EMBL" id="FWZX01000034">
    <property type="protein sequence ID" value="SMF75574.1"/>
    <property type="molecule type" value="Genomic_DNA"/>
</dbReference>